<organism evidence="2 3">
    <name type="scientific">Streptomyces vulcanius</name>
    <dbReference type="NCBI Taxonomy" id="1441876"/>
    <lineage>
        <taxon>Bacteria</taxon>
        <taxon>Bacillati</taxon>
        <taxon>Actinomycetota</taxon>
        <taxon>Actinomycetes</taxon>
        <taxon>Kitasatosporales</taxon>
        <taxon>Streptomycetaceae</taxon>
        <taxon>Streptomyces</taxon>
    </lineage>
</organism>
<sequence>MALDRNCRDQGRGGPRPELPGPGDGQDRGRGVRHRAVDDAGAGVPGADGGGQQRDGLAQPDAGEELGETAAPARLLDVLVHSAGAQAQVGQGESDPAGGRPAARAAIRGSVISVSASRPARSYGSWTRETSASPRRSRGGVPLQDRVTLREPAPASAAGS</sequence>
<feature type="compositionally biased region" description="Basic and acidic residues" evidence="1">
    <location>
        <begin position="1"/>
        <end position="11"/>
    </location>
</feature>
<protein>
    <submittedName>
        <fullName evidence="2">Uncharacterized protein</fullName>
    </submittedName>
</protein>
<feature type="region of interest" description="Disordered" evidence="1">
    <location>
        <begin position="109"/>
        <end position="160"/>
    </location>
</feature>
<feature type="region of interest" description="Disordered" evidence="1">
    <location>
        <begin position="1"/>
        <end position="70"/>
    </location>
</feature>
<comment type="caution">
    <text evidence="2">The sequence shown here is derived from an EMBL/GenBank/DDBJ whole genome shotgun (WGS) entry which is preliminary data.</text>
</comment>
<reference evidence="3" key="1">
    <citation type="journal article" date="2019" name="Int. J. Syst. Evol. Microbiol.">
        <title>The Global Catalogue of Microorganisms (GCM) 10K type strain sequencing project: providing services to taxonomists for standard genome sequencing and annotation.</title>
        <authorList>
            <consortium name="The Broad Institute Genomics Platform"/>
            <consortium name="The Broad Institute Genome Sequencing Center for Infectious Disease"/>
            <person name="Wu L."/>
            <person name="Ma J."/>
        </authorList>
    </citation>
    <scope>NUCLEOTIDE SEQUENCE [LARGE SCALE GENOMIC DNA]</scope>
    <source>
        <strain evidence="3">CGMCC 4.7177</strain>
    </source>
</reference>
<evidence type="ECO:0000313" key="2">
    <source>
        <dbReference type="EMBL" id="MFC4505332.1"/>
    </source>
</evidence>
<accession>A0ABV9B2G0</accession>
<dbReference type="Proteomes" id="UP001595839">
    <property type="component" value="Unassembled WGS sequence"/>
</dbReference>
<evidence type="ECO:0000313" key="3">
    <source>
        <dbReference type="Proteomes" id="UP001595839"/>
    </source>
</evidence>
<name>A0ABV9B2G0_9ACTN</name>
<feature type="compositionally biased region" description="Polar residues" evidence="1">
    <location>
        <begin position="124"/>
        <end position="134"/>
    </location>
</feature>
<evidence type="ECO:0000256" key="1">
    <source>
        <dbReference type="SAM" id="MobiDB-lite"/>
    </source>
</evidence>
<feature type="compositionally biased region" description="Basic and acidic residues" evidence="1">
    <location>
        <begin position="25"/>
        <end position="38"/>
    </location>
</feature>
<dbReference type="EMBL" id="JBHSFK010000033">
    <property type="protein sequence ID" value="MFC4505332.1"/>
    <property type="molecule type" value="Genomic_DNA"/>
</dbReference>
<feature type="compositionally biased region" description="Gly residues" evidence="1">
    <location>
        <begin position="43"/>
        <end position="53"/>
    </location>
</feature>
<keyword evidence="3" id="KW-1185">Reference proteome</keyword>
<proteinExistence type="predicted"/>
<gene>
    <name evidence="2" type="ORF">ACFPIH_38690</name>
</gene>
<dbReference type="RefSeq" id="WP_381182664.1">
    <property type="nucleotide sequence ID" value="NZ_JBHSFK010000033.1"/>
</dbReference>